<feature type="non-terminal residue" evidence="2">
    <location>
        <position position="94"/>
    </location>
</feature>
<reference evidence="2 3" key="2">
    <citation type="journal article" date="2017" name="Front. Plant Sci.">
        <title>Gene Classification and Mining of Molecular Markers Useful in Red Clover (Trifolium pratense) Breeding.</title>
        <authorList>
            <person name="Istvanek J."/>
            <person name="Dluhosova J."/>
            <person name="Dluhos P."/>
            <person name="Patkova L."/>
            <person name="Nedelnik J."/>
            <person name="Repkova J."/>
        </authorList>
    </citation>
    <scope>NUCLEOTIDE SEQUENCE [LARGE SCALE GENOMIC DNA]</scope>
    <source>
        <strain evidence="3">cv. Tatra</strain>
        <tissue evidence="2">Young leaves</tissue>
    </source>
</reference>
<sequence>MTTQKTRKNRSRKRLAEDQKNRSRKRFAEDKKNRRIKEFRRREQEETDKNRGFGECRTPDEGEKYKPEVELLALCRGRKINQKAETKMEKKRFT</sequence>
<feature type="region of interest" description="Disordered" evidence="1">
    <location>
        <begin position="1"/>
        <end position="62"/>
    </location>
</feature>
<protein>
    <submittedName>
        <fullName evidence="2">Uncharacterized protein</fullName>
    </submittedName>
</protein>
<organism evidence="2 3">
    <name type="scientific">Trifolium pratense</name>
    <name type="common">Red clover</name>
    <dbReference type="NCBI Taxonomy" id="57577"/>
    <lineage>
        <taxon>Eukaryota</taxon>
        <taxon>Viridiplantae</taxon>
        <taxon>Streptophyta</taxon>
        <taxon>Embryophyta</taxon>
        <taxon>Tracheophyta</taxon>
        <taxon>Spermatophyta</taxon>
        <taxon>Magnoliopsida</taxon>
        <taxon>eudicotyledons</taxon>
        <taxon>Gunneridae</taxon>
        <taxon>Pentapetalae</taxon>
        <taxon>rosids</taxon>
        <taxon>fabids</taxon>
        <taxon>Fabales</taxon>
        <taxon>Fabaceae</taxon>
        <taxon>Papilionoideae</taxon>
        <taxon>50 kb inversion clade</taxon>
        <taxon>NPAAA clade</taxon>
        <taxon>Hologalegina</taxon>
        <taxon>IRL clade</taxon>
        <taxon>Trifolieae</taxon>
        <taxon>Trifolium</taxon>
    </lineage>
</organism>
<evidence type="ECO:0000313" key="2">
    <source>
        <dbReference type="EMBL" id="PNX63340.1"/>
    </source>
</evidence>
<name>A0A2K3KAL8_TRIPR</name>
<proteinExistence type="predicted"/>
<gene>
    <name evidence="2" type="ORF">L195_g061578</name>
</gene>
<evidence type="ECO:0000313" key="3">
    <source>
        <dbReference type="Proteomes" id="UP000236291"/>
    </source>
</evidence>
<dbReference type="EMBL" id="ASHM01154502">
    <property type="protein sequence ID" value="PNX63340.1"/>
    <property type="molecule type" value="Genomic_DNA"/>
</dbReference>
<feature type="compositionally biased region" description="Basic and acidic residues" evidence="1">
    <location>
        <begin position="14"/>
        <end position="32"/>
    </location>
</feature>
<feature type="compositionally biased region" description="Basic residues" evidence="1">
    <location>
        <begin position="1"/>
        <end position="13"/>
    </location>
</feature>
<dbReference type="AlphaFoldDB" id="A0A2K3KAL8"/>
<evidence type="ECO:0000256" key="1">
    <source>
        <dbReference type="SAM" id="MobiDB-lite"/>
    </source>
</evidence>
<comment type="caution">
    <text evidence="2">The sequence shown here is derived from an EMBL/GenBank/DDBJ whole genome shotgun (WGS) entry which is preliminary data.</text>
</comment>
<feature type="compositionally biased region" description="Basic and acidic residues" evidence="1">
    <location>
        <begin position="40"/>
        <end position="62"/>
    </location>
</feature>
<reference evidence="2 3" key="1">
    <citation type="journal article" date="2014" name="Am. J. Bot.">
        <title>Genome assembly and annotation for red clover (Trifolium pratense; Fabaceae).</title>
        <authorList>
            <person name="Istvanek J."/>
            <person name="Jaros M."/>
            <person name="Krenek A."/>
            <person name="Repkova J."/>
        </authorList>
    </citation>
    <scope>NUCLEOTIDE SEQUENCE [LARGE SCALE GENOMIC DNA]</scope>
    <source>
        <strain evidence="3">cv. Tatra</strain>
        <tissue evidence="2">Young leaves</tissue>
    </source>
</reference>
<accession>A0A2K3KAL8</accession>
<dbReference type="Proteomes" id="UP000236291">
    <property type="component" value="Unassembled WGS sequence"/>
</dbReference>